<dbReference type="Proteomes" id="UP000236311">
    <property type="component" value="Unassembled WGS sequence"/>
</dbReference>
<reference evidence="1 2" key="1">
    <citation type="submission" date="2018-01" db="EMBL/GenBank/DDBJ databases">
        <authorList>
            <person name="Gaut B.S."/>
            <person name="Morton B.R."/>
            <person name="Clegg M.T."/>
            <person name="Duvall M.R."/>
        </authorList>
    </citation>
    <scope>NUCLEOTIDE SEQUENCE [LARGE SCALE GENOMIC DNA]</scope>
    <source>
        <strain evidence="1">GP69</strain>
    </source>
</reference>
<dbReference type="AlphaFoldDB" id="A0A2K4ZPL8"/>
<proteinExistence type="predicted"/>
<sequence length="143" mass="16250">MIQKRLLPQTVEASIFFSIPSTTYQHMRPLLRKESVSIYLHTCFGAATQEGFSIDSTRTASQLYAALCKLSKICTRSVIVFINFFNFNHIFSTCQQFSIIFAGKMVLPVSMTIDTSLHLLLHPESPVSFFHVNKSHSVCSYYI</sequence>
<accession>A0A2K4ZPL8</accession>
<evidence type="ECO:0000313" key="1">
    <source>
        <dbReference type="EMBL" id="SOY32421.1"/>
    </source>
</evidence>
<evidence type="ECO:0000313" key="2">
    <source>
        <dbReference type="Proteomes" id="UP000236311"/>
    </source>
</evidence>
<keyword evidence="2" id="KW-1185">Reference proteome</keyword>
<organism evidence="1 2">
    <name type="scientific">Acetatifactor muris</name>
    <dbReference type="NCBI Taxonomy" id="879566"/>
    <lineage>
        <taxon>Bacteria</taxon>
        <taxon>Bacillati</taxon>
        <taxon>Bacillota</taxon>
        <taxon>Clostridia</taxon>
        <taxon>Lachnospirales</taxon>
        <taxon>Lachnospiraceae</taxon>
        <taxon>Acetatifactor</taxon>
    </lineage>
</organism>
<name>A0A2K4ZPL8_9FIRM</name>
<dbReference type="EMBL" id="OFSM01000049">
    <property type="protein sequence ID" value="SOY32421.1"/>
    <property type="molecule type" value="Genomic_DNA"/>
</dbReference>
<protein>
    <submittedName>
        <fullName evidence="1">Uncharacterized protein</fullName>
    </submittedName>
</protein>
<gene>
    <name evidence="1" type="ORF">AMURIS_05180</name>
</gene>